<dbReference type="PROSITE" id="PS51677">
    <property type="entry name" value="NODB"/>
    <property type="match status" value="1"/>
</dbReference>
<evidence type="ECO:0000259" key="3">
    <source>
        <dbReference type="PROSITE" id="PS51677"/>
    </source>
</evidence>
<dbReference type="InterPro" id="IPR051398">
    <property type="entry name" value="Polysacch_Deacetylase"/>
</dbReference>
<name>A0ABW3UHY0_9BACL</name>
<dbReference type="PANTHER" id="PTHR34216:SF3">
    <property type="entry name" value="POLY-BETA-1,6-N-ACETYL-D-GLUCOSAMINE N-DEACETYLASE"/>
    <property type="match status" value="1"/>
</dbReference>
<dbReference type="GO" id="GO:0016787">
    <property type="term" value="F:hydrolase activity"/>
    <property type="evidence" value="ECO:0007669"/>
    <property type="project" value="UniProtKB-KW"/>
</dbReference>
<dbReference type="EMBL" id="JBHTLU010000013">
    <property type="protein sequence ID" value="MFD1220206.1"/>
    <property type="molecule type" value="Genomic_DNA"/>
</dbReference>
<dbReference type="Pfam" id="PF01522">
    <property type="entry name" value="Polysacc_deac_1"/>
    <property type="match status" value="1"/>
</dbReference>
<dbReference type="CDD" id="cd10918">
    <property type="entry name" value="CE4_NodB_like_5s_6s"/>
    <property type="match status" value="1"/>
</dbReference>
<proteinExistence type="predicted"/>
<comment type="caution">
    <text evidence="4">The sequence shown here is derived from an EMBL/GenBank/DDBJ whole genome shotgun (WGS) entry which is preliminary data.</text>
</comment>
<dbReference type="InterPro" id="IPR011330">
    <property type="entry name" value="Glyco_hydro/deAcase_b/a-brl"/>
</dbReference>
<comment type="subcellular location">
    <subcellularLocation>
        <location evidence="1">Secreted</location>
    </subcellularLocation>
</comment>
<accession>A0ABW3UHY0</accession>
<dbReference type="SUPFAM" id="SSF88713">
    <property type="entry name" value="Glycoside hydrolase/deacetylase"/>
    <property type="match status" value="1"/>
</dbReference>
<organism evidence="4 5">
    <name type="scientific">Paenibacillus vulneris</name>
    <dbReference type="NCBI Taxonomy" id="1133364"/>
    <lineage>
        <taxon>Bacteria</taxon>
        <taxon>Bacillati</taxon>
        <taxon>Bacillota</taxon>
        <taxon>Bacilli</taxon>
        <taxon>Bacillales</taxon>
        <taxon>Paenibacillaceae</taxon>
        <taxon>Paenibacillus</taxon>
    </lineage>
</organism>
<dbReference type="Gene3D" id="3.20.20.370">
    <property type="entry name" value="Glycoside hydrolase/deacetylase"/>
    <property type="match status" value="1"/>
</dbReference>
<dbReference type="InterPro" id="IPR002509">
    <property type="entry name" value="NODB_dom"/>
</dbReference>
<sequence length="289" mass="33025">MSSTELNCMRFHLVRRAMRRSTLAVSWLLAMSLVLWGSLAPTVFAYDDEAAFLQQKTAAAKAGDSSPPKPPPPIPVLNYHSITVDPGNRATITPEKFEAQMMYLSENGFTPLSLRQFTDIMEGVESAPEKPVLLTFDDGYADNYEHALPLLKKLGFHATLFMSPGMVEDGYFLNWDQIKEMHEAGWDIQPHGMTHPHLPLLKKDKQEYEITEARRQIEEQLGTIADVYCYPYGEWNQTTLKILKDHEFRYAFTIEQGMTTSKQDPLKLKRIFVNGEEPIEKWIARLSPN</sequence>
<dbReference type="PANTHER" id="PTHR34216">
    <property type="match status" value="1"/>
</dbReference>
<feature type="domain" description="NodB homology" evidence="3">
    <location>
        <begin position="130"/>
        <end position="289"/>
    </location>
</feature>
<reference evidence="5" key="1">
    <citation type="journal article" date="2019" name="Int. J. Syst. Evol. Microbiol.">
        <title>The Global Catalogue of Microorganisms (GCM) 10K type strain sequencing project: providing services to taxonomists for standard genome sequencing and annotation.</title>
        <authorList>
            <consortium name="The Broad Institute Genomics Platform"/>
            <consortium name="The Broad Institute Genome Sequencing Center for Infectious Disease"/>
            <person name="Wu L."/>
            <person name="Ma J."/>
        </authorList>
    </citation>
    <scope>NUCLEOTIDE SEQUENCE [LARGE SCALE GENOMIC DNA]</scope>
    <source>
        <strain evidence="5">CCUG 53270</strain>
    </source>
</reference>
<keyword evidence="5" id="KW-1185">Reference proteome</keyword>
<keyword evidence="4" id="KW-0378">Hydrolase</keyword>
<evidence type="ECO:0000256" key="1">
    <source>
        <dbReference type="ARBA" id="ARBA00004613"/>
    </source>
</evidence>
<protein>
    <submittedName>
        <fullName evidence="4">Polysaccharide deacetylase family protein</fullName>
        <ecNumber evidence="4">3.-.-.-</ecNumber>
    </submittedName>
</protein>
<keyword evidence="2" id="KW-0732">Signal</keyword>
<evidence type="ECO:0000313" key="4">
    <source>
        <dbReference type="EMBL" id="MFD1220206.1"/>
    </source>
</evidence>
<dbReference type="RefSeq" id="WP_345586948.1">
    <property type="nucleotide sequence ID" value="NZ_BAABJG010000006.1"/>
</dbReference>
<gene>
    <name evidence="4" type="ORF">ACFQ4B_08750</name>
</gene>
<evidence type="ECO:0000256" key="2">
    <source>
        <dbReference type="ARBA" id="ARBA00022729"/>
    </source>
</evidence>
<dbReference type="EC" id="3.-.-.-" evidence="4"/>
<evidence type="ECO:0000313" key="5">
    <source>
        <dbReference type="Proteomes" id="UP001597180"/>
    </source>
</evidence>
<dbReference type="Proteomes" id="UP001597180">
    <property type="component" value="Unassembled WGS sequence"/>
</dbReference>